<protein>
    <submittedName>
        <fullName evidence="1">Uncharacterized protein</fullName>
    </submittedName>
</protein>
<reference evidence="1" key="1">
    <citation type="submission" date="2022-07" db="EMBL/GenBank/DDBJ databases">
        <title>Phylogenomic reconstructions and comparative analyses of Kickxellomycotina fungi.</title>
        <authorList>
            <person name="Reynolds N.K."/>
            <person name="Stajich J.E."/>
            <person name="Barry K."/>
            <person name="Grigoriev I.V."/>
            <person name="Crous P."/>
            <person name="Smith M.E."/>
        </authorList>
    </citation>
    <scope>NUCLEOTIDE SEQUENCE</scope>
    <source>
        <strain evidence="1">NRRL 5244</strain>
    </source>
</reference>
<dbReference type="EMBL" id="JANBPW010004085">
    <property type="protein sequence ID" value="KAJ1935875.1"/>
    <property type="molecule type" value="Genomic_DNA"/>
</dbReference>
<keyword evidence="2" id="KW-1185">Reference proteome</keyword>
<gene>
    <name evidence="1" type="ORF">FBU59_005243</name>
</gene>
<organism evidence="1 2">
    <name type="scientific">Linderina macrospora</name>
    <dbReference type="NCBI Taxonomy" id="4868"/>
    <lineage>
        <taxon>Eukaryota</taxon>
        <taxon>Fungi</taxon>
        <taxon>Fungi incertae sedis</taxon>
        <taxon>Zoopagomycota</taxon>
        <taxon>Kickxellomycotina</taxon>
        <taxon>Kickxellomycetes</taxon>
        <taxon>Kickxellales</taxon>
        <taxon>Kickxellaceae</taxon>
        <taxon>Linderina</taxon>
    </lineage>
</organism>
<comment type="caution">
    <text evidence="1">The sequence shown here is derived from an EMBL/GenBank/DDBJ whole genome shotgun (WGS) entry which is preliminary data.</text>
</comment>
<dbReference type="Proteomes" id="UP001150603">
    <property type="component" value="Unassembled WGS sequence"/>
</dbReference>
<accession>A0ACC1J3B6</accession>
<sequence>MLEELYAKRDKSDTINLELLIGDEVISSEEDVPSEEAVPEGAGAQNPDVPMEETKPKDDSPKDETAKGMSKEDPPKGDAPKDDQSKDDTPKEDKPKGDTPKDDPPKDEPTKNDPPKDDPPKDDPPKDDPPKDGSPTDTPPATCGPSAPEPPKCDDIILAPCNNTGDLESLIQKYMASVQITSEPPKPPPVCKATIHVSAGPPCMMQASPLPPRNCFSAMRIVHPSCSYVDGISISASYTPPEGARVAYSNANVISYQYTHHPPYEPCERGWVFHHGY</sequence>
<evidence type="ECO:0000313" key="1">
    <source>
        <dbReference type="EMBL" id="KAJ1935875.1"/>
    </source>
</evidence>
<proteinExistence type="predicted"/>
<evidence type="ECO:0000313" key="2">
    <source>
        <dbReference type="Proteomes" id="UP001150603"/>
    </source>
</evidence>
<name>A0ACC1J3B6_9FUNG</name>